<proteinExistence type="inferred from homology"/>
<keyword evidence="6" id="KW-0687">Ribonucleoprotein</keyword>
<evidence type="ECO:0000256" key="8">
    <source>
        <dbReference type="SAM" id="MobiDB-lite"/>
    </source>
</evidence>
<evidence type="ECO:0000256" key="7">
    <source>
        <dbReference type="ARBA" id="ARBA00035140"/>
    </source>
</evidence>
<dbReference type="InterPro" id="IPR019368">
    <property type="entry name" value="Ribosomal_mS29"/>
</dbReference>
<evidence type="ECO:0000256" key="2">
    <source>
        <dbReference type="ARBA" id="ARBA00009863"/>
    </source>
</evidence>
<reference evidence="9 10" key="2">
    <citation type="submission" date="2015-05" db="EMBL/GenBank/DDBJ databases">
        <title>Distinctive expansion of gene families associated with plant cell wall degradation and secondary metabolism in the genomes of grapevine trunk pathogens.</title>
        <authorList>
            <person name="Lawrence D.P."/>
            <person name="Travadon R."/>
            <person name="Rolshausen P.E."/>
            <person name="Baumgartner K."/>
        </authorList>
    </citation>
    <scope>NUCLEOTIDE SEQUENCE [LARGE SCALE GENOMIC DNA]</scope>
    <source>
        <strain evidence="9">DS831</strain>
    </source>
</reference>
<keyword evidence="5" id="KW-0496">Mitochondrion</keyword>
<gene>
    <name evidence="9" type="ORF">UCDDS831_g06850</name>
</gene>
<accession>A0A0G2E368</accession>
<feature type="region of interest" description="Disordered" evidence="8">
    <location>
        <begin position="38"/>
        <end position="83"/>
    </location>
</feature>
<dbReference type="EMBL" id="LAQI01000164">
    <property type="protein sequence ID" value="KKY16786.1"/>
    <property type="molecule type" value="Genomic_DNA"/>
</dbReference>
<organism evidence="9 10">
    <name type="scientific">Diplodia seriata</name>
    <dbReference type="NCBI Taxonomy" id="420778"/>
    <lineage>
        <taxon>Eukaryota</taxon>
        <taxon>Fungi</taxon>
        <taxon>Dikarya</taxon>
        <taxon>Ascomycota</taxon>
        <taxon>Pezizomycotina</taxon>
        <taxon>Dothideomycetes</taxon>
        <taxon>Dothideomycetes incertae sedis</taxon>
        <taxon>Botryosphaeriales</taxon>
        <taxon>Botryosphaeriaceae</taxon>
        <taxon>Diplodia</taxon>
    </lineage>
</organism>
<evidence type="ECO:0000256" key="4">
    <source>
        <dbReference type="ARBA" id="ARBA00022980"/>
    </source>
</evidence>
<comment type="similarity">
    <text evidence="2">Belongs to the mitochondrion-specific ribosomal protein mS29 family.</text>
</comment>
<name>A0A0G2E368_9PEZI</name>
<protein>
    <recommendedName>
        <fullName evidence="7">Small ribosomal subunit protein mS29</fullName>
    </recommendedName>
</protein>
<evidence type="ECO:0000313" key="9">
    <source>
        <dbReference type="EMBL" id="KKY16786.1"/>
    </source>
</evidence>
<feature type="compositionally biased region" description="Basic residues" evidence="8">
    <location>
        <begin position="61"/>
        <end position="72"/>
    </location>
</feature>
<comment type="caution">
    <text evidence="9">The sequence shown here is derived from an EMBL/GenBank/DDBJ whole genome shotgun (WGS) entry which is preliminary data.</text>
</comment>
<keyword evidence="4 9" id="KW-0689">Ribosomal protein</keyword>
<dbReference type="PANTHER" id="PTHR12810:SF0">
    <property type="entry name" value="SMALL RIBOSOMAL SUBUNIT PROTEIN MS29"/>
    <property type="match status" value="1"/>
</dbReference>
<dbReference type="Proteomes" id="UP000034182">
    <property type="component" value="Unassembled WGS sequence"/>
</dbReference>
<dbReference type="AlphaFoldDB" id="A0A0G2E368"/>
<evidence type="ECO:0000256" key="6">
    <source>
        <dbReference type="ARBA" id="ARBA00023274"/>
    </source>
</evidence>
<evidence type="ECO:0000256" key="5">
    <source>
        <dbReference type="ARBA" id="ARBA00023128"/>
    </source>
</evidence>
<evidence type="ECO:0000256" key="3">
    <source>
        <dbReference type="ARBA" id="ARBA00022946"/>
    </source>
</evidence>
<comment type="subcellular location">
    <subcellularLocation>
        <location evidence="1">Mitochondrion</location>
    </subcellularLocation>
</comment>
<dbReference type="GO" id="GO:0003735">
    <property type="term" value="F:structural constituent of ribosome"/>
    <property type="evidence" value="ECO:0007669"/>
    <property type="project" value="TreeGrafter"/>
</dbReference>
<dbReference type="PANTHER" id="PTHR12810">
    <property type="entry name" value="MITOCHONDRIAL 28S RIBOSOMAL PROTEIN S29"/>
    <property type="match status" value="1"/>
</dbReference>
<evidence type="ECO:0000313" key="10">
    <source>
        <dbReference type="Proteomes" id="UP000034182"/>
    </source>
</evidence>
<dbReference type="Pfam" id="PF10236">
    <property type="entry name" value="DAP3"/>
    <property type="match status" value="1"/>
</dbReference>
<keyword evidence="3" id="KW-0809">Transit peptide</keyword>
<reference evidence="9 10" key="1">
    <citation type="submission" date="2015-03" db="EMBL/GenBank/DDBJ databases">
        <authorList>
            <person name="Morales-Cruz A."/>
            <person name="Amrine K.C."/>
            <person name="Cantu D."/>
        </authorList>
    </citation>
    <scope>NUCLEOTIDE SEQUENCE [LARGE SCALE GENOMIC DNA]</scope>
    <source>
        <strain evidence="9">DS831</strain>
    </source>
</reference>
<sequence>MRPRHFLGQLALRPAALPSPSLARPRFLPGAVPVVSFSTSATKLKNPDQKKGNSMSGPPKKGVKGLRIKKSSSPKETGKRPAPAELKAMRKRIVLSNTNALEVPGLPDLQAEDVGDAAIQGKIVGIPMDPVVDQLRAVDAFKPNQGWGLFRRPAMLARRETIELGRLISTVEAASGAKVSDLPSTDVDHAEASPAPAIRKIVHGERASGKTTLLLQAMSMAFLKGWVVINFPDAMELTIGHTAYAALDGKNPTQYVQKNYTASLLSQIAKANGKVLESLELAHKHTLPVALKGHTLLHLVQSGAQDADVAWPVLQAFWRELTTPSNKEKAEEGLVRPPVMVCMDNLSFIMNNSEYLGREGKPIHAHDFVLVRHFVNLLNGTAKLPNGGIVLAATSGSNSPKSHALDFAIETIEAKQTGDKNLPSWNPYKKVDERSLKALSNVETMHVKGLTREEARAIIEYYAQSGMIRRTVDENLVSEKWTVSGGGIIGELERATVKYRI</sequence>
<evidence type="ECO:0000256" key="1">
    <source>
        <dbReference type="ARBA" id="ARBA00004173"/>
    </source>
</evidence>
<dbReference type="GO" id="GO:0005763">
    <property type="term" value="C:mitochondrial small ribosomal subunit"/>
    <property type="evidence" value="ECO:0007669"/>
    <property type="project" value="TreeGrafter"/>
</dbReference>